<sequence>MPRLLALKDPARNGSIILSPVEDAGLYATFEDMMKKFGEAMQLSSGVTHAEFFVDATGQAYISEVATRFAGGGVPRAIHAAFGVDIIEAWMRVEFRLEPGLNSDPAKYQLAGWLHISPHEDGEIRTVPSAAEYLAAGVVDVTISAIPGKACRHDNPSNWCVLATITAPDTQAFIDRCDNLYATLPVKV</sequence>
<comment type="caution">
    <text evidence="3">The sequence shown here is derived from an EMBL/GenBank/DDBJ whole genome shotgun (WGS) entry which is preliminary data.</text>
</comment>
<protein>
    <recommendedName>
        <fullName evidence="2">ATP-grasp domain-containing protein</fullName>
    </recommendedName>
</protein>
<dbReference type="Gene3D" id="3.30.470.20">
    <property type="entry name" value="ATP-grasp fold, B domain"/>
    <property type="match status" value="1"/>
</dbReference>
<dbReference type="AlphaFoldDB" id="A0A2U1T4F3"/>
<evidence type="ECO:0000259" key="2">
    <source>
        <dbReference type="PROSITE" id="PS50975"/>
    </source>
</evidence>
<organism evidence="3 4">
    <name type="scientific">Corynebacterium yudongzhengii</name>
    <dbReference type="NCBI Taxonomy" id="2080740"/>
    <lineage>
        <taxon>Bacteria</taxon>
        <taxon>Bacillati</taxon>
        <taxon>Actinomycetota</taxon>
        <taxon>Actinomycetes</taxon>
        <taxon>Mycobacteriales</taxon>
        <taxon>Corynebacteriaceae</taxon>
        <taxon>Corynebacterium</taxon>
    </lineage>
</organism>
<keyword evidence="1" id="KW-0547">Nucleotide-binding</keyword>
<name>A0A2U1T4F3_9CORY</name>
<dbReference type="RefSeq" id="WP_108431997.1">
    <property type="nucleotide sequence ID" value="NZ_CP026947.1"/>
</dbReference>
<dbReference type="SUPFAM" id="SSF56059">
    <property type="entry name" value="Glutathione synthetase ATP-binding domain-like"/>
    <property type="match status" value="1"/>
</dbReference>
<dbReference type="Proteomes" id="UP000244989">
    <property type="component" value="Unassembled WGS sequence"/>
</dbReference>
<dbReference type="KEGG" id="cyz:C3B44_08490"/>
<dbReference type="OrthoDB" id="3342161at2"/>
<evidence type="ECO:0000256" key="1">
    <source>
        <dbReference type="PROSITE-ProRule" id="PRU00409"/>
    </source>
</evidence>
<evidence type="ECO:0000313" key="3">
    <source>
        <dbReference type="EMBL" id="PWC00768.1"/>
    </source>
</evidence>
<gene>
    <name evidence="3" type="ORF">DF222_11075</name>
</gene>
<reference evidence="4" key="1">
    <citation type="submission" date="2018-04" db="EMBL/GenBank/DDBJ databases">
        <authorList>
            <person name="Liu S."/>
            <person name="Wang Z."/>
            <person name="Li J."/>
        </authorList>
    </citation>
    <scope>NUCLEOTIDE SEQUENCE [LARGE SCALE GENOMIC DNA]</scope>
    <source>
        <strain evidence="4">2189</strain>
    </source>
</reference>
<dbReference type="GO" id="GO:0046872">
    <property type="term" value="F:metal ion binding"/>
    <property type="evidence" value="ECO:0007669"/>
    <property type="project" value="InterPro"/>
</dbReference>
<feature type="domain" description="ATP-grasp" evidence="2">
    <location>
        <begin position="31"/>
        <end position="95"/>
    </location>
</feature>
<dbReference type="GO" id="GO:0005524">
    <property type="term" value="F:ATP binding"/>
    <property type="evidence" value="ECO:0007669"/>
    <property type="project" value="UniProtKB-UniRule"/>
</dbReference>
<accession>A0A2U1T4F3</accession>
<evidence type="ECO:0000313" key="4">
    <source>
        <dbReference type="Proteomes" id="UP000244989"/>
    </source>
</evidence>
<dbReference type="InterPro" id="IPR011761">
    <property type="entry name" value="ATP-grasp"/>
</dbReference>
<dbReference type="PROSITE" id="PS50975">
    <property type="entry name" value="ATP_GRASP"/>
    <property type="match status" value="1"/>
</dbReference>
<dbReference type="EMBL" id="QEEZ01000034">
    <property type="protein sequence ID" value="PWC00768.1"/>
    <property type="molecule type" value="Genomic_DNA"/>
</dbReference>
<keyword evidence="4" id="KW-1185">Reference proteome</keyword>
<proteinExistence type="predicted"/>
<keyword evidence="1" id="KW-0067">ATP-binding</keyword>